<evidence type="ECO:0000313" key="12">
    <source>
        <dbReference type="Proteomes" id="UP000228906"/>
    </source>
</evidence>
<evidence type="ECO:0000256" key="4">
    <source>
        <dbReference type="ARBA" id="ARBA00022679"/>
    </source>
</evidence>
<evidence type="ECO:0000256" key="2">
    <source>
        <dbReference type="ARBA" id="ARBA00012391"/>
    </source>
</evidence>
<dbReference type="EMBL" id="PFAV01000041">
    <property type="protein sequence ID" value="PIR91338.1"/>
    <property type="molecule type" value="Genomic_DNA"/>
</dbReference>
<keyword evidence="6" id="KW-0547">Nucleotide-binding</keyword>
<evidence type="ECO:0000313" key="11">
    <source>
        <dbReference type="EMBL" id="PIR91338.1"/>
    </source>
</evidence>
<keyword evidence="5 11" id="KW-0548">Nucleotidyltransferase</keyword>
<evidence type="ECO:0000259" key="10">
    <source>
        <dbReference type="Pfam" id="PF01507"/>
    </source>
</evidence>
<dbReference type="InterPro" id="IPR002500">
    <property type="entry name" value="PAPS_reduct_dom"/>
</dbReference>
<dbReference type="PIRSF" id="PIRSF002936">
    <property type="entry name" value="CysDAde_trans"/>
    <property type="match status" value="1"/>
</dbReference>
<protein>
    <recommendedName>
        <fullName evidence="3">Sulfate adenylyltransferase subunit 2</fullName>
        <ecNumber evidence="2">2.7.7.4</ecNumber>
    </recommendedName>
    <alternativeName>
        <fullName evidence="8">ATP-sulfurylase small subunit</fullName>
    </alternativeName>
    <alternativeName>
        <fullName evidence="9">Sulfate adenylate transferase</fullName>
    </alternativeName>
</protein>
<keyword evidence="4 11" id="KW-0808">Transferase</keyword>
<dbReference type="GO" id="GO:0005524">
    <property type="term" value="F:ATP binding"/>
    <property type="evidence" value="ECO:0007669"/>
    <property type="project" value="UniProtKB-KW"/>
</dbReference>
<dbReference type="PANTHER" id="PTHR43196">
    <property type="entry name" value="SULFATE ADENYLYLTRANSFERASE SUBUNIT 2"/>
    <property type="match status" value="1"/>
</dbReference>
<sequence length="268" mass="31431">MDRLTKLENESIYIIREAWSQFKKVALLWSIGKDSGTLLWLCRKAFFGKIPFPVMHLDTTYKFPEIYEFRDKYAKEWGLDLIVAKNNESIGAGMGPDKGTKLQCCNELKTDNLKKAIAQYGFRALYLAIRRDEHGIRAKERFFSPRENISFLWNYKDQPPELWDQYKTKAKDEEHLRIHPMLSWREIDIWEYIRRENIPMVSLYFAKNGKRYRSIGCAPCCNPIDSTADTLDKIVAELKASPTSERAGRAQDKENTYTMQKLRSLGYM</sequence>
<dbReference type="PANTHER" id="PTHR43196:SF1">
    <property type="entry name" value="SULFATE ADENYLYLTRANSFERASE SUBUNIT 2"/>
    <property type="match status" value="1"/>
</dbReference>
<evidence type="ECO:0000256" key="5">
    <source>
        <dbReference type="ARBA" id="ARBA00022695"/>
    </source>
</evidence>
<comment type="similarity">
    <text evidence="1">Belongs to the PAPS reductase family. CysD subfamily.</text>
</comment>
<gene>
    <name evidence="11" type="ORF">COU03_02360</name>
</gene>
<dbReference type="Pfam" id="PF01507">
    <property type="entry name" value="PAPS_reduct"/>
    <property type="match status" value="1"/>
</dbReference>
<accession>A0A2H0UWX6</accession>
<organism evidence="11 12">
    <name type="scientific">bacterium (Candidatus Gribaldobacteria) CG10_big_fil_rev_8_21_14_0_10_41_12</name>
    <dbReference type="NCBI Taxonomy" id="2014277"/>
    <lineage>
        <taxon>Bacteria</taxon>
        <taxon>Candidatus Gribaldobacteria</taxon>
    </lineage>
</organism>
<dbReference type="Gene3D" id="3.40.50.620">
    <property type="entry name" value="HUPs"/>
    <property type="match status" value="1"/>
</dbReference>
<evidence type="ECO:0000256" key="8">
    <source>
        <dbReference type="ARBA" id="ARBA00030256"/>
    </source>
</evidence>
<dbReference type="GO" id="GO:0000103">
    <property type="term" value="P:sulfate assimilation"/>
    <property type="evidence" value="ECO:0007669"/>
    <property type="project" value="InterPro"/>
</dbReference>
<dbReference type="NCBIfam" id="NF003587">
    <property type="entry name" value="PRK05253.1"/>
    <property type="match status" value="1"/>
</dbReference>
<dbReference type="InterPro" id="IPR014729">
    <property type="entry name" value="Rossmann-like_a/b/a_fold"/>
</dbReference>
<dbReference type="AlphaFoldDB" id="A0A2H0UWX6"/>
<comment type="caution">
    <text evidence="11">The sequence shown here is derived from an EMBL/GenBank/DDBJ whole genome shotgun (WGS) entry which is preliminary data.</text>
</comment>
<evidence type="ECO:0000256" key="3">
    <source>
        <dbReference type="ARBA" id="ARBA00022004"/>
    </source>
</evidence>
<evidence type="ECO:0000256" key="9">
    <source>
        <dbReference type="ARBA" id="ARBA00031812"/>
    </source>
</evidence>
<dbReference type="SUPFAM" id="SSF52402">
    <property type="entry name" value="Adenine nucleotide alpha hydrolases-like"/>
    <property type="match status" value="1"/>
</dbReference>
<dbReference type="InterPro" id="IPR011784">
    <property type="entry name" value="SO4_adenylTrfase_ssu"/>
</dbReference>
<dbReference type="InterPro" id="IPR050128">
    <property type="entry name" value="Sulfate_adenylyltrnsfr_sub2"/>
</dbReference>
<dbReference type="Proteomes" id="UP000228906">
    <property type="component" value="Unassembled WGS sequence"/>
</dbReference>
<keyword evidence="7" id="KW-0067">ATP-binding</keyword>
<dbReference type="GO" id="GO:0004781">
    <property type="term" value="F:sulfate adenylyltransferase (ATP) activity"/>
    <property type="evidence" value="ECO:0007669"/>
    <property type="project" value="UniProtKB-EC"/>
</dbReference>
<dbReference type="EC" id="2.7.7.4" evidence="2"/>
<evidence type="ECO:0000256" key="6">
    <source>
        <dbReference type="ARBA" id="ARBA00022741"/>
    </source>
</evidence>
<evidence type="ECO:0000256" key="7">
    <source>
        <dbReference type="ARBA" id="ARBA00022840"/>
    </source>
</evidence>
<evidence type="ECO:0000256" key="1">
    <source>
        <dbReference type="ARBA" id="ARBA00008885"/>
    </source>
</evidence>
<feature type="domain" description="Phosphoadenosine phosphosulphate reductase" evidence="10">
    <location>
        <begin position="25"/>
        <end position="222"/>
    </location>
</feature>
<name>A0A2H0UWX6_9BACT</name>
<proteinExistence type="inferred from homology"/>
<reference evidence="12" key="1">
    <citation type="submission" date="2017-09" db="EMBL/GenBank/DDBJ databases">
        <title>Depth-based differentiation of microbial function through sediment-hosted aquifers and enrichment of novel symbionts in the deep terrestrial subsurface.</title>
        <authorList>
            <person name="Probst A.J."/>
            <person name="Ladd B."/>
            <person name="Jarett J.K."/>
            <person name="Geller-Mcgrath D.E."/>
            <person name="Sieber C.M.K."/>
            <person name="Emerson J.B."/>
            <person name="Anantharaman K."/>
            <person name="Thomas B.C."/>
            <person name="Malmstrom R."/>
            <person name="Stieglmeier M."/>
            <person name="Klingl A."/>
            <person name="Woyke T."/>
            <person name="Ryan C.M."/>
            <person name="Banfield J.F."/>
        </authorList>
    </citation>
    <scope>NUCLEOTIDE SEQUENCE [LARGE SCALE GENOMIC DNA]</scope>
</reference>